<comment type="caution">
    <text evidence="2">The sequence shown here is derived from an EMBL/GenBank/DDBJ whole genome shotgun (WGS) entry which is preliminary data.</text>
</comment>
<dbReference type="InterPro" id="IPR025474">
    <property type="entry name" value="DUF4325"/>
</dbReference>
<protein>
    <submittedName>
        <fullName evidence="2">DUF4325 domain-containing protein</fullName>
    </submittedName>
</protein>
<dbReference type="EMBL" id="NKYI01000010">
    <property type="protein sequence ID" value="PIK93423.1"/>
    <property type="molecule type" value="Genomic_DNA"/>
</dbReference>
<dbReference type="AlphaFoldDB" id="A0A855FFH6"/>
<evidence type="ECO:0000259" key="1">
    <source>
        <dbReference type="Pfam" id="PF14213"/>
    </source>
</evidence>
<dbReference type="Proteomes" id="UP000229713">
    <property type="component" value="Unassembled WGS sequence"/>
</dbReference>
<evidence type="ECO:0000313" key="3">
    <source>
        <dbReference type="Proteomes" id="UP000229713"/>
    </source>
</evidence>
<proteinExistence type="predicted"/>
<gene>
    <name evidence="2" type="ORF">CFY86_03840</name>
</gene>
<evidence type="ECO:0000313" key="2">
    <source>
        <dbReference type="EMBL" id="PIK93423.1"/>
    </source>
</evidence>
<reference evidence="2 3" key="1">
    <citation type="submission" date="2017-07" db="EMBL/GenBank/DDBJ databases">
        <title>Raoultella ornithinolytica strain HH3 draft genome.</title>
        <authorList>
            <person name="Duceppe M.-O."/>
            <person name="Huang H."/>
            <person name="Phipps-Todd B."/>
        </authorList>
    </citation>
    <scope>NUCLEOTIDE SEQUENCE [LARGE SCALE GENOMIC DNA]</scope>
    <source>
        <strain evidence="2 3">HH3</strain>
    </source>
</reference>
<sequence length="127" mass="14725">MVYPVNRRWEGELIMKIVKVSERFPYPGPRFKRLGPQSGEEFKAFMLKIFKDTYGDDFTKNNNIILMIDLDGTPGYGSSFLEEGFGGLIREGVPYKLLNSLKIKTDEEPELADEIKEYIDDEYKKKS</sequence>
<organism evidence="2 3">
    <name type="scientific">Raoultella ornithinolytica</name>
    <name type="common">Klebsiella ornithinolytica</name>
    <dbReference type="NCBI Taxonomy" id="54291"/>
    <lineage>
        <taxon>Bacteria</taxon>
        <taxon>Pseudomonadati</taxon>
        <taxon>Pseudomonadota</taxon>
        <taxon>Gammaproteobacteria</taxon>
        <taxon>Enterobacterales</taxon>
        <taxon>Enterobacteriaceae</taxon>
        <taxon>Klebsiella/Raoultella group</taxon>
        <taxon>Raoultella</taxon>
    </lineage>
</organism>
<name>A0A855FFH6_RAOOR</name>
<accession>A0A855FFH6</accession>
<dbReference type="Pfam" id="PF14213">
    <property type="entry name" value="DUF4325"/>
    <property type="match status" value="1"/>
</dbReference>
<feature type="domain" description="DUF4325" evidence="1">
    <location>
        <begin position="65"/>
        <end position="109"/>
    </location>
</feature>